<dbReference type="Proteomes" id="UP000191116">
    <property type="component" value="Unassembled WGS sequence"/>
</dbReference>
<dbReference type="InterPro" id="IPR006073">
    <property type="entry name" value="GTP-bd"/>
</dbReference>
<gene>
    <name evidence="2" type="ORF">CZ814_01897</name>
</gene>
<dbReference type="CDD" id="cd00882">
    <property type="entry name" value="Ras_like_GTPase"/>
    <property type="match status" value="1"/>
</dbReference>
<dbReference type="Gene3D" id="3.40.50.300">
    <property type="entry name" value="P-loop containing nucleotide triphosphate hydrolases"/>
    <property type="match status" value="1"/>
</dbReference>
<dbReference type="SUPFAM" id="SSF52540">
    <property type="entry name" value="P-loop containing nucleoside triphosphate hydrolases"/>
    <property type="match status" value="1"/>
</dbReference>
<feature type="domain" description="G" evidence="1">
    <location>
        <begin position="54"/>
        <end position="160"/>
    </location>
</feature>
<evidence type="ECO:0000313" key="3">
    <source>
        <dbReference type="Proteomes" id="UP000191116"/>
    </source>
</evidence>
<dbReference type="InterPro" id="IPR027417">
    <property type="entry name" value="P-loop_NTPase"/>
</dbReference>
<evidence type="ECO:0000259" key="1">
    <source>
        <dbReference type="Pfam" id="PF01926"/>
    </source>
</evidence>
<sequence length="408" mass="45682">MYEYSIYDWFTILWCKGDMNRFFKKVYQYINPSVNPDLAPAFDEWQKNIPTLWLLGKTGAGKSTIIQTLTGNSLVEIGNGFQPCTRTAHHYLYPAENPLVCFLDTRGLGETDYDPAEDIAMCSGKSHALMVVMKAEEPEQSGLLAALKQIKRSGMIKHLLVIHTAVNSIVDIQERQRAIEYNHQRVMDVWGIKPTQWQSESVTSYQPIVVDFIPDEDQFIGIDALHHALTDALPMLSLLSNQQAHTSREEQNFYQLRQEVLWYAGAAGASDAIPAVGLFSVPAIQGKMLHSLANQYGVSWNKKDYAEFVGMLGSGFLLQYLSKLGLNQLVKFIPAYGQTVGSATAAAMSFSSTYAIGRAACMYLYHRSKGESISKDQIKLAYQQAFTMVKTVADRQQLSKTTLKKDSE</sequence>
<protein>
    <recommendedName>
        <fullName evidence="1">G domain-containing protein</fullName>
    </recommendedName>
</protein>
<accession>A0A1T4T1P1</accession>
<dbReference type="EMBL" id="FUWP01000008">
    <property type="protein sequence ID" value="SKA34396.1"/>
    <property type="molecule type" value="Genomic_DNA"/>
</dbReference>
<organism evidence="2 3">
    <name type="scientific">Photobacterium toruni</name>
    <dbReference type="NCBI Taxonomy" id="1935446"/>
    <lineage>
        <taxon>Bacteria</taxon>
        <taxon>Pseudomonadati</taxon>
        <taxon>Pseudomonadota</taxon>
        <taxon>Gammaproteobacteria</taxon>
        <taxon>Vibrionales</taxon>
        <taxon>Vibrionaceae</taxon>
        <taxon>Photobacterium</taxon>
    </lineage>
</organism>
<dbReference type="GO" id="GO:0005525">
    <property type="term" value="F:GTP binding"/>
    <property type="evidence" value="ECO:0007669"/>
    <property type="project" value="InterPro"/>
</dbReference>
<evidence type="ECO:0000313" key="2">
    <source>
        <dbReference type="EMBL" id="SKA34396.1"/>
    </source>
</evidence>
<proteinExistence type="predicted"/>
<reference evidence="2 3" key="1">
    <citation type="submission" date="2017-02" db="EMBL/GenBank/DDBJ databases">
        <authorList>
            <person name="Peterson S.W."/>
        </authorList>
    </citation>
    <scope>NUCLEOTIDE SEQUENCE [LARGE SCALE GENOMIC DNA]</scope>
    <source>
        <strain evidence="2 3">CECT 9189</strain>
    </source>
</reference>
<dbReference type="AlphaFoldDB" id="A0A1T4T1P1"/>
<name>A0A1T4T1P1_9GAMM</name>
<dbReference type="Pfam" id="PF01926">
    <property type="entry name" value="MMR_HSR1"/>
    <property type="match status" value="1"/>
</dbReference>